<organism evidence="1 2">
    <name type="scientific">Hallella bergensis DSM 17361</name>
    <dbReference type="NCBI Taxonomy" id="585502"/>
    <lineage>
        <taxon>Bacteria</taxon>
        <taxon>Pseudomonadati</taxon>
        <taxon>Bacteroidota</taxon>
        <taxon>Bacteroidia</taxon>
        <taxon>Bacteroidales</taxon>
        <taxon>Prevotellaceae</taxon>
        <taxon>Hallella</taxon>
    </lineage>
</organism>
<reference evidence="1 2" key="1">
    <citation type="submission" date="2009-10" db="EMBL/GenBank/DDBJ databases">
        <authorList>
            <person name="Qin X."/>
            <person name="Bachman B."/>
            <person name="Battles P."/>
            <person name="Bell A."/>
            <person name="Bess C."/>
            <person name="Bickham C."/>
            <person name="Chaboub L."/>
            <person name="Chen D."/>
            <person name="Coyle M."/>
            <person name="Deiros D.R."/>
            <person name="Dinh H."/>
            <person name="Forbes L."/>
            <person name="Fowler G."/>
            <person name="Francisco L."/>
            <person name="Fu Q."/>
            <person name="Gubbala S."/>
            <person name="Hale W."/>
            <person name="Han Y."/>
            <person name="Hemphill L."/>
            <person name="Highlander S.K."/>
            <person name="Hirani K."/>
            <person name="Hogues M."/>
            <person name="Jackson L."/>
            <person name="Jakkamsetti A."/>
            <person name="Javaid M."/>
            <person name="Jiang H."/>
            <person name="Korchina V."/>
            <person name="Kovar C."/>
            <person name="Lara F."/>
            <person name="Lee S."/>
            <person name="Mata R."/>
            <person name="Mathew T."/>
            <person name="Moen C."/>
            <person name="Morales K."/>
            <person name="Munidasa M."/>
            <person name="Nazareth L."/>
            <person name="Ngo R."/>
            <person name="Nguyen L."/>
            <person name="Okwuonu G."/>
            <person name="Ongeri F."/>
            <person name="Patil S."/>
            <person name="Petrosino J."/>
            <person name="Pham C."/>
            <person name="Pham P."/>
            <person name="Pu L.-L."/>
            <person name="Puazo M."/>
            <person name="Raj R."/>
            <person name="Reid J."/>
            <person name="Rouhana J."/>
            <person name="Saada N."/>
            <person name="Shang Y."/>
            <person name="Simmons D."/>
            <person name="Thornton R."/>
            <person name="Warren J."/>
            <person name="Weissenberger G."/>
            <person name="Zhang J."/>
            <person name="Zhang L."/>
            <person name="Zhou C."/>
            <person name="Zhu D."/>
            <person name="Muzny D."/>
            <person name="Worley K."/>
            <person name="Gibbs R."/>
        </authorList>
    </citation>
    <scope>NUCLEOTIDE SEQUENCE [LARGE SCALE GENOMIC DNA]</scope>
    <source>
        <strain evidence="1 2">DSM 17361</strain>
    </source>
</reference>
<sequence length="39" mass="4514">MKEIKKTIQKVFRKIIKNYQECMSQYGEALLRGGSYGCA</sequence>
<keyword evidence="2" id="KW-1185">Reference proteome</keyword>
<dbReference type="Proteomes" id="UP000003160">
    <property type="component" value="Unassembled WGS sequence"/>
</dbReference>
<accession>D1PUW6</accession>
<dbReference type="AlphaFoldDB" id="D1PUW6"/>
<name>D1PUW6_9BACT</name>
<proteinExistence type="predicted"/>
<evidence type="ECO:0000313" key="1">
    <source>
        <dbReference type="EMBL" id="EFA44826.1"/>
    </source>
</evidence>
<protein>
    <submittedName>
        <fullName evidence="1">Uncharacterized protein</fullName>
    </submittedName>
</protein>
<dbReference type="EMBL" id="ACKS01000033">
    <property type="protein sequence ID" value="EFA44826.1"/>
    <property type="molecule type" value="Genomic_DNA"/>
</dbReference>
<gene>
    <name evidence="1" type="ORF">HMPREF0645_0751</name>
</gene>
<evidence type="ECO:0000313" key="2">
    <source>
        <dbReference type="Proteomes" id="UP000003160"/>
    </source>
</evidence>
<dbReference type="HOGENOM" id="CLU_219782_0_0_10"/>
<comment type="caution">
    <text evidence="1">The sequence shown here is derived from an EMBL/GenBank/DDBJ whole genome shotgun (WGS) entry which is preliminary data.</text>
</comment>